<feature type="transmembrane region" description="Helical" evidence="11">
    <location>
        <begin position="535"/>
        <end position="556"/>
    </location>
</feature>
<evidence type="ECO:0000256" key="6">
    <source>
        <dbReference type="ARBA" id="ARBA00022729"/>
    </source>
</evidence>
<keyword evidence="9 11" id="KW-0472">Membrane</keyword>
<dbReference type="PRINTS" id="PR00253">
    <property type="entry name" value="GABAARECEPTR"/>
</dbReference>
<dbReference type="GO" id="GO:0004888">
    <property type="term" value="F:transmembrane signaling receptor activity"/>
    <property type="evidence" value="ECO:0007669"/>
    <property type="project" value="InterPro"/>
</dbReference>
<evidence type="ECO:0000256" key="1">
    <source>
        <dbReference type="ARBA" id="ARBA00004141"/>
    </source>
</evidence>
<feature type="domain" description="Neurotransmitter-gated ion-channel ligand-binding" evidence="12">
    <location>
        <begin position="126"/>
        <end position="296"/>
    </location>
</feature>
<dbReference type="Proteomes" id="UP001432146">
    <property type="component" value="Unassembled WGS sequence"/>
</dbReference>
<feature type="domain" description="Neurotransmitter-gated ion-channel transmembrane" evidence="13">
    <location>
        <begin position="362"/>
        <end position="467"/>
    </location>
</feature>
<dbReference type="Gene3D" id="2.70.170.10">
    <property type="entry name" value="Neurotransmitter-gated ion-channel ligand-binding domain"/>
    <property type="match status" value="1"/>
</dbReference>
<evidence type="ECO:0000256" key="8">
    <source>
        <dbReference type="ARBA" id="ARBA00023065"/>
    </source>
</evidence>
<evidence type="ECO:0000256" key="4">
    <source>
        <dbReference type="ARBA" id="ARBA00022475"/>
    </source>
</evidence>
<feature type="transmembrane region" description="Helical" evidence="11">
    <location>
        <begin position="419"/>
        <end position="441"/>
    </location>
</feature>
<dbReference type="CDD" id="cd19049">
    <property type="entry name" value="LGIC_TM_anion"/>
    <property type="match status" value="1"/>
</dbReference>
<evidence type="ECO:0000256" key="10">
    <source>
        <dbReference type="ARBA" id="ARBA00023303"/>
    </source>
</evidence>
<evidence type="ECO:0000256" key="11">
    <source>
        <dbReference type="SAM" id="Phobius"/>
    </source>
</evidence>
<gene>
    <name evidence="14" type="ORF">QLX08_001263</name>
</gene>
<dbReference type="InterPro" id="IPR036734">
    <property type="entry name" value="Neur_chan_lig-bd_sf"/>
</dbReference>
<accession>A0AAW1AFR9</accession>
<dbReference type="GO" id="GO:0005254">
    <property type="term" value="F:chloride channel activity"/>
    <property type="evidence" value="ECO:0007669"/>
    <property type="project" value="UniProtKB-ARBA"/>
</dbReference>
<dbReference type="InterPro" id="IPR006028">
    <property type="entry name" value="GABAA/Glycine_rcpt"/>
</dbReference>
<organism evidence="14 15">
    <name type="scientific">Tetragonisca angustula</name>
    <dbReference type="NCBI Taxonomy" id="166442"/>
    <lineage>
        <taxon>Eukaryota</taxon>
        <taxon>Metazoa</taxon>
        <taxon>Ecdysozoa</taxon>
        <taxon>Arthropoda</taxon>
        <taxon>Hexapoda</taxon>
        <taxon>Insecta</taxon>
        <taxon>Pterygota</taxon>
        <taxon>Neoptera</taxon>
        <taxon>Endopterygota</taxon>
        <taxon>Hymenoptera</taxon>
        <taxon>Apocrita</taxon>
        <taxon>Aculeata</taxon>
        <taxon>Apoidea</taxon>
        <taxon>Anthophila</taxon>
        <taxon>Apidae</taxon>
        <taxon>Tetragonisca</taxon>
    </lineage>
</organism>
<dbReference type="SUPFAM" id="SSF63712">
    <property type="entry name" value="Nicotinic receptor ligand binding domain-like"/>
    <property type="match status" value="1"/>
</dbReference>
<dbReference type="EMBL" id="JAWNGG020000016">
    <property type="protein sequence ID" value="KAK9308839.1"/>
    <property type="molecule type" value="Genomic_DNA"/>
</dbReference>
<dbReference type="GO" id="GO:0005886">
    <property type="term" value="C:plasma membrane"/>
    <property type="evidence" value="ECO:0007669"/>
    <property type="project" value="UniProtKB-SubCell"/>
</dbReference>
<dbReference type="FunFam" id="1.20.58.390:FF:000021">
    <property type="entry name" value="glutamate-gated chloride channel isoform X12"/>
    <property type="match status" value="1"/>
</dbReference>
<keyword evidence="10" id="KW-0407">Ion channel</keyword>
<comment type="caution">
    <text evidence="14">The sequence shown here is derived from an EMBL/GenBank/DDBJ whole genome shotgun (WGS) entry which is preliminary data.</text>
</comment>
<protein>
    <recommendedName>
        <fullName evidence="16">Glutamate-gated chloride channel</fullName>
    </recommendedName>
</protein>
<evidence type="ECO:0000256" key="9">
    <source>
        <dbReference type="ARBA" id="ARBA00023136"/>
    </source>
</evidence>
<evidence type="ECO:0000259" key="12">
    <source>
        <dbReference type="Pfam" id="PF02931"/>
    </source>
</evidence>
<proteinExistence type="predicted"/>
<dbReference type="InterPro" id="IPR006201">
    <property type="entry name" value="Neur_channel"/>
</dbReference>
<keyword evidence="3" id="KW-0813">Transport</keyword>
<reference evidence="14 15" key="1">
    <citation type="submission" date="2024-05" db="EMBL/GenBank/DDBJ databases">
        <title>The nuclear and mitochondrial genome assemblies of Tetragonisca angustula (Apidae: Meliponini), a tiny yet remarkable pollinator in the Neotropics.</title>
        <authorList>
            <person name="Ferrari R."/>
            <person name="Ricardo P.C."/>
            <person name="Dias F.C."/>
            <person name="Araujo N.S."/>
            <person name="Soares D.O."/>
            <person name="Zhou Q.-S."/>
            <person name="Zhu C.-D."/>
            <person name="Coutinho L."/>
            <person name="Airas M.C."/>
            <person name="Batista T.M."/>
        </authorList>
    </citation>
    <scope>NUCLEOTIDE SEQUENCE [LARGE SCALE GENOMIC DNA]</scope>
    <source>
        <strain evidence="14">ASF017062</strain>
        <tissue evidence="14">Abdomen</tissue>
    </source>
</reference>
<evidence type="ECO:0008006" key="16">
    <source>
        <dbReference type="Google" id="ProtNLM"/>
    </source>
</evidence>
<dbReference type="PANTHER" id="PTHR18945">
    <property type="entry name" value="NEUROTRANSMITTER GATED ION CHANNEL"/>
    <property type="match status" value="1"/>
</dbReference>
<name>A0AAW1AFR9_9HYME</name>
<evidence type="ECO:0000256" key="2">
    <source>
        <dbReference type="ARBA" id="ARBA00004236"/>
    </source>
</evidence>
<keyword evidence="8" id="KW-0406">Ion transport</keyword>
<dbReference type="Gene3D" id="1.20.58.390">
    <property type="entry name" value="Neurotransmitter-gated ion-channel transmembrane domain"/>
    <property type="match status" value="1"/>
</dbReference>
<dbReference type="GO" id="GO:0099095">
    <property type="term" value="F:ligand-gated monoatomic anion channel activity"/>
    <property type="evidence" value="ECO:0007669"/>
    <property type="project" value="UniProtKB-ARBA"/>
</dbReference>
<evidence type="ECO:0000256" key="3">
    <source>
        <dbReference type="ARBA" id="ARBA00022448"/>
    </source>
</evidence>
<sequence length="560" mass="63685">MGWVALGRCAGGGGRLSSVLSLSLTSLASSLIFTILCILTLALTLVTLVRAEDIFEEGKSDKEILDNLLLSTRYDKRLLPPVQGTLRPPPHTRQDDYTPDYLVPNDPDHPEHLEHHRHRYHHTAPHNHSSLLTPRQKGTLTVNVSVLLLSLASPDESSLKYEVEFLLQQQWYDPRLRYSNRSQYEFLNAIHHYDDIWLPDTYFIMHGDFKDPLIPVHFALRIYRNGTVNYLMRRHLILSCQGRLNIFPFDDPLCSFAIESISYEQTAITYVWKNDEGTLRKSPSLTSLNAYLIKNQTITCPIKVSWRADGQVMVDYEDEFDEFGDSKCSLCQRRFEEQGNYSCLKVDLIFTRDRAFYFTTVFIPGIILVTSSFITFWLEWNAVPARVMIGVTTMLNFFTTSNGFRSTLPVVSNLTAMNVWDGVCMCFIYASLLEFVCVNYVGRKRPMHNVVYRPGENPVTQRLPAVLSRIGIILASPLKREGGPPTGATTGPNEIVTCTNCGPNPCTHTTTNGCTAELRKKEPPHPIRVAKTIDVIARITFPVAYFMFLTFFFIHYKGTS</sequence>
<keyword evidence="6" id="KW-0732">Signal</keyword>
<dbReference type="InterPro" id="IPR038050">
    <property type="entry name" value="Neuro_actylchol_rec"/>
</dbReference>
<evidence type="ECO:0000256" key="7">
    <source>
        <dbReference type="ARBA" id="ARBA00022989"/>
    </source>
</evidence>
<dbReference type="InterPro" id="IPR006029">
    <property type="entry name" value="Neurotrans-gated_channel_TM"/>
</dbReference>
<dbReference type="Pfam" id="PF02932">
    <property type="entry name" value="Neur_chan_memb"/>
    <property type="match status" value="1"/>
</dbReference>
<evidence type="ECO:0000259" key="13">
    <source>
        <dbReference type="Pfam" id="PF02932"/>
    </source>
</evidence>
<evidence type="ECO:0000313" key="14">
    <source>
        <dbReference type="EMBL" id="KAK9308839.1"/>
    </source>
</evidence>
<dbReference type="AlphaFoldDB" id="A0AAW1AFR9"/>
<keyword evidence="15" id="KW-1185">Reference proteome</keyword>
<dbReference type="CDD" id="cd18987">
    <property type="entry name" value="LGIC_ECD_anion"/>
    <property type="match status" value="1"/>
</dbReference>
<dbReference type="InterPro" id="IPR036719">
    <property type="entry name" value="Neuro-gated_channel_TM_sf"/>
</dbReference>
<comment type="subcellular location">
    <subcellularLocation>
        <location evidence="2">Cell membrane</location>
    </subcellularLocation>
    <subcellularLocation>
        <location evidence="1">Membrane</location>
        <topology evidence="1">Multi-pass membrane protein</topology>
    </subcellularLocation>
</comment>
<evidence type="ECO:0000256" key="5">
    <source>
        <dbReference type="ARBA" id="ARBA00022692"/>
    </source>
</evidence>
<evidence type="ECO:0000313" key="15">
    <source>
        <dbReference type="Proteomes" id="UP001432146"/>
    </source>
</evidence>
<keyword evidence="7 11" id="KW-1133">Transmembrane helix</keyword>
<dbReference type="SUPFAM" id="SSF90112">
    <property type="entry name" value="Neurotransmitter-gated ion-channel transmembrane pore"/>
    <property type="match status" value="1"/>
</dbReference>
<feature type="transmembrane region" description="Helical" evidence="11">
    <location>
        <begin position="355"/>
        <end position="378"/>
    </location>
</feature>
<keyword evidence="4" id="KW-1003">Cell membrane</keyword>
<dbReference type="InterPro" id="IPR006202">
    <property type="entry name" value="Neur_chan_lig-bd"/>
</dbReference>
<dbReference type="Pfam" id="PF02931">
    <property type="entry name" value="Neur_chan_LBD"/>
    <property type="match status" value="1"/>
</dbReference>
<keyword evidence="5 11" id="KW-0812">Transmembrane</keyword>
<dbReference type="GO" id="GO:0005230">
    <property type="term" value="F:extracellular ligand-gated monoatomic ion channel activity"/>
    <property type="evidence" value="ECO:0007669"/>
    <property type="project" value="InterPro"/>
</dbReference>
<feature type="transmembrane region" description="Helical" evidence="11">
    <location>
        <begin position="27"/>
        <end position="49"/>
    </location>
</feature>